<dbReference type="InterPro" id="IPR054485">
    <property type="entry name" value="FlK-like_dom"/>
</dbReference>
<name>A0A134CJP7_9FIRM</name>
<evidence type="ECO:0000313" key="5">
    <source>
        <dbReference type="EMBL" id="PNH21932.1"/>
    </source>
</evidence>
<dbReference type="Pfam" id="PF22636">
    <property type="entry name" value="FlK"/>
    <property type="match status" value="1"/>
</dbReference>
<protein>
    <submittedName>
        <fullName evidence="4 5">Thioesterase</fullName>
    </submittedName>
</protein>
<feature type="active site" evidence="1">
    <location>
        <position position="44"/>
    </location>
</feature>
<dbReference type="STRING" id="1588748.HMPREF3182_00421"/>
<feature type="active site" evidence="1">
    <location>
        <position position="70"/>
    </location>
</feature>
<gene>
    <name evidence="5" type="ORF">CAL30_02940</name>
    <name evidence="4" type="ORF">HMPREF3182_00421</name>
</gene>
<evidence type="ECO:0000259" key="3">
    <source>
        <dbReference type="Pfam" id="PF22636"/>
    </source>
</evidence>
<dbReference type="InterPro" id="IPR025540">
    <property type="entry name" value="FlK"/>
</dbReference>
<dbReference type="Proteomes" id="UP000070160">
    <property type="component" value="Unassembled WGS sequence"/>
</dbReference>
<sequence>MDFTIRPNAQAEVSEIVNDNNTAIAMGSGKSPVYATPAMVSLMETAAIHAIDPLLPEGYNTVGIGIKVKHMSATPLGMKVTAKATVVAQDRKHFDVKIEAFDEAGLIGTAEHERFIVESAPFLAKTEAKLKK</sequence>
<evidence type="ECO:0000256" key="2">
    <source>
        <dbReference type="PIRSR" id="PIRSR014972-2"/>
    </source>
</evidence>
<feature type="binding site" evidence="2">
    <location>
        <position position="63"/>
    </location>
    <ligand>
        <name>substrate</name>
    </ligand>
</feature>
<comment type="caution">
    <text evidence="4">The sequence shown here is derived from an EMBL/GenBank/DDBJ whole genome shotgun (WGS) entry which is preliminary data.</text>
</comment>
<dbReference type="PATRIC" id="fig|1588748.3.peg.409"/>
<evidence type="ECO:0000313" key="6">
    <source>
        <dbReference type="Proteomes" id="UP000070160"/>
    </source>
</evidence>
<reference evidence="4" key="1">
    <citation type="submission" date="2016-01" db="EMBL/GenBank/DDBJ databases">
        <authorList>
            <person name="Oliw E.H."/>
        </authorList>
    </citation>
    <scope>NUCLEOTIDE SEQUENCE [LARGE SCALE GENOMIC DNA]</scope>
    <source>
        <strain evidence="4">KA00182</strain>
    </source>
</reference>
<proteinExistence type="predicted"/>
<accession>A0A2J8BAY3</accession>
<dbReference type="RefSeq" id="WP_007392397.1">
    <property type="nucleotide sequence ID" value="NZ_KQ960931.1"/>
</dbReference>
<evidence type="ECO:0000313" key="7">
    <source>
        <dbReference type="Proteomes" id="UP000242958"/>
    </source>
</evidence>
<dbReference type="Gene3D" id="3.10.129.10">
    <property type="entry name" value="Hotdog Thioesterase"/>
    <property type="match status" value="1"/>
</dbReference>
<dbReference type="AlphaFoldDB" id="A0A134CJP7"/>
<feature type="active site" evidence="1">
    <location>
        <position position="36"/>
    </location>
</feature>
<reference evidence="5 7" key="3">
    <citation type="submission" date="2017-05" db="EMBL/GenBank/DDBJ databases">
        <authorList>
            <person name="Song R."/>
            <person name="Chenine A.L."/>
            <person name="Ruprecht R.M."/>
        </authorList>
    </citation>
    <scope>NUCLEOTIDE SEQUENCE [LARGE SCALE GENOMIC DNA]</scope>
    <source>
        <strain evidence="5 7">KA00229</strain>
    </source>
</reference>
<dbReference type="Proteomes" id="UP000242958">
    <property type="component" value="Unassembled WGS sequence"/>
</dbReference>
<feature type="binding site" evidence="2">
    <location>
        <position position="63"/>
    </location>
    <ligand>
        <name>CoA</name>
        <dbReference type="ChEBI" id="CHEBI:57287"/>
    </ligand>
</feature>
<feature type="domain" description="Fluoroacetyl-CoA-specific thioesterase-like" evidence="3">
    <location>
        <begin position="17"/>
        <end position="119"/>
    </location>
</feature>
<keyword evidence="6" id="KW-1185">Reference proteome</keyword>
<organism evidence="4 6">
    <name type="scientific">Megasphaera hutchinsoni</name>
    <dbReference type="NCBI Taxonomy" id="1588748"/>
    <lineage>
        <taxon>Bacteria</taxon>
        <taxon>Bacillati</taxon>
        <taxon>Bacillota</taxon>
        <taxon>Negativicutes</taxon>
        <taxon>Veillonellales</taxon>
        <taxon>Veillonellaceae</taxon>
        <taxon>Megasphaera</taxon>
    </lineage>
</organism>
<dbReference type="PANTHER" id="PTHR36934">
    <property type="entry name" value="BLR0278 PROTEIN"/>
    <property type="match status" value="1"/>
</dbReference>
<dbReference type="EMBL" id="NFMF01000004">
    <property type="protein sequence ID" value="PNH21932.1"/>
    <property type="molecule type" value="Genomic_DNA"/>
</dbReference>
<accession>A0A134CJP7</accession>
<dbReference type="InterPro" id="IPR029069">
    <property type="entry name" value="HotDog_dom_sf"/>
</dbReference>
<feature type="binding site" evidence="2">
    <location>
        <position position="114"/>
    </location>
    <ligand>
        <name>substrate</name>
    </ligand>
</feature>
<dbReference type="SUPFAM" id="SSF54637">
    <property type="entry name" value="Thioesterase/thiol ester dehydrase-isomerase"/>
    <property type="match status" value="1"/>
</dbReference>
<reference evidence="6" key="2">
    <citation type="submission" date="2016-01" db="EMBL/GenBank/DDBJ databases">
        <authorList>
            <person name="Mitreva M."/>
            <person name="Pepin K.H."/>
            <person name="Mihindukulasuriya K.A."/>
            <person name="Fulton R."/>
            <person name="Fronick C."/>
            <person name="O'Laughlin M."/>
            <person name="Miner T."/>
            <person name="Herter B."/>
            <person name="Rosa B.A."/>
            <person name="Cordes M."/>
            <person name="Tomlinson C."/>
            <person name="Wollam A."/>
            <person name="Palsikar V.B."/>
            <person name="Mardis E.R."/>
            <person name="Wilson R.K."/>
        </authorList>
    </citation>
    <scope>NUCLEOTIDE SEQUENCE [LARGE SCALE GENOMIC DNA]</scope>
    <source>
        <strain evidence="6">KA00182</strain>
    </source>
</reference>
<dbReference type="PANTHER" id="PTHR36934:SF1">
    <property type="entry name" value="THIOESTERASE DOMAIN-CONTAINING PROTEIN"/>
    <property type="match status" value="1"/>
</dbReference>
<dbReference type="EMBL" id="LSDT01000012">
    <property type="protein sequence ID" value="KXB92425.1"/>
    <property type="molecule type" value="Genomic_DNA"/>
</dbReference>
<evidence type="ECO:0000313" key="4">
    <source>
        <dbReference type="EMBL" id="KXB92425.1"/>
    </source>
</evidence>
<evidence type="ECO:0000256" key="1">
    <source>
        <dbReference type="PIRSR" id="PIRSR014972-1"/>
    </source>
</evidence>
<dbReference type="PIRSF" id="PIRSF014972">
    <property type="entry name" value="FlK"/>
    <property type="match status" value="1"/>
</dbReference>